<evidence type="ECO:0000256" key="2">
    <source>
        <dbReference type="SAM" id="Phobius"/>
    </source>
</evidence>
<proteinExistence type="predicted"/>
<dbReference type="EMBL" id="JBHSON010000058">
    <property type="protein sequence ID" value="MFC5750756.1"/>
    <property type="molecule type" value="Genomic_DNA"/>
</dbReference>
<dbReference type="RefSeq" id="WP_378286515.1">
    <property type="nucleotide sequence ID" value="NZ_JBHSON010000058.1"/>
</dbReference>
<keyword evidence="2" id="KW-0812">Transmembrane</keyword>
<feature type="transmembrane region" description="Helical" evidence="2">
    <location>
        <begin position="137"/>
        <end position="159"/>
    </location>
</feature>
<keyword evidence="2" id="KW-0472">Membrane</keyword>
<accession>A0ABW1A855</accession>
<protein>
    <recommendedName>
        <fullName evidence="5">DUF4386 family protein</fullName>
    </recommendedName>
</protein>
<evidence type="ECO:0000313" key="3">
    <source>
        <dbReference type="EMBL" id="MFC5750756.1"/>
    </source>
</evidence>
<feature type="region of interest" description="Disordered" evidence="1">
    <location>
        <begin position="205"/>
        <end position="226"/>
    </location>
</feature>
<name>A0ABW1A855_9ACTN</name>
<sequence length="226" mass="23614">MDTALPGRRVGPLETPTRFAFHAAPACMLVYGVVRVFDGRDGQYGPGLAWTVGHVFFLAALLLLGVVIAGLYRTVPTGGRAGRAAAAVAAVVGLAGLLTFVRVAVVDIVVGLRAADATEKRALARLYADAPDVLPKLLYDIGPLFFELGLFALLLHLALGRPQRVSWWSLALIAFGFLAITVELDLLPVAAALIWLGMASIDGTARRRGPSGTSAGTPTARSSSPG</sequence>
<feature type="transmembrane region" description="Helical" evidence="2">
    <location>
        <begin position="49"/>
        <end position="72"/>
    </location>
</feature>
<feature type="transmembrane region" description="Helical" evidence="2">
    <location>
        <begin position="20"/>
        <end position="37"/>
    </location>
</feature>
<organism evidence="3 4">
    <name type="scientific">Actinomadura rugatobispora</name>
    <dbReference type="NCBI Taxonomy" id="1994"/>
    <lineage>
        <taxon>Bacteria</taxon>
        <taxon>Bacillati</taxon>
        <taxon>Actinomycetota</taxon>
        <taxon>Actinomycetes</taxon>
        <taxon>Streptosporangiales</taxon>
        <taxon>Thermomonosporaceae</taxon>
        <taxon>Actinomadura</taxon>
    </lineage>
</organism>
<evidence type="ECO:0000256" key="1">
    <source>
        <dbReference type="SAM" id="MobiDB-lite"/>
    </source>
</evidence>
<comment type="caution">
    <text evidence="3">The sequence shown here is derived from an EMBL/GenBank/DDBJ whole genome shotgun (WGS) entry which is preliminary data.</text>
</comment>
<feature type="transmembrane region" description="Helical" evidence="2">
    <location>
        <begin position="84"/>
        <end position="116"/>
    </location>
</feature>
<evidence type="ECO:0008006" key="5">
    <source>
        <dbReference type="Google" id="ProtNLM"/>
    </source>
</evidence>
<dbReference type="Proteomes" id="UP001596074">
    <property type="component" value="Unassembled WGS sequence"/>
</dbReference>
<evidence type="ECO:0000313" key="4">
    <source>
        <dbReference type="Proteomes" id="UP001596074"/>
    </source>
</evidence>
<reference evidence="4" key="1">
    <citation type="journal article" date="2019" name="Int. J. Syst. Evol. Microbiol.">
        <title>The Global Catalogue of Microorganisms (GCM) 10K type strain sequencing project: providing services to taxonomists for standard genome sequencing and annotation.</title>
        <authorList>
            <consortium name="The Broad Institute Genomics Platform"/>
            <consortium name="The Broad Institute Genome Sequencing Center for Infectious Disease"/>
            <person name="Wu L."/>
            <person name="Ma J."/>
        </authorList>
    </citation>
    <scope>NUCLEOTIDE SEQUENCE [LARGE SCALE GENOMIC DNA]</scope>
    <source>
        <strain evidence="4">KCTC 42087</strain>
    </source>
</reference>
<feature type="compositionally biased region" description="Polar residues" evidence="1">
    <location>
        <begin position="211"/>
        <end position="226"/>
    </location>
</feature>
<keyword evidence="2" id="KW-1133">Transmembrane helix</keyword>
<keyword evidence="4" id="KW-1185">Reference proteome</keyword>
<gene>
    <name evidence="3" type="ORF">ACFPZN_34495</name>
</gene>
<feature type="transmembrane region" description="Helical" evidence="2">
    <location>
        <begin position="165"/>
        <end position="198"/>
    </location>
</feature>